<feature type="chain" id="PRO_5035788883" evidence="3">
    <location>
        <begin position="27"/>
        <end position="278"/>
    </location>
</feature>
<proteinExistence type="predicted"/>
<dbReference type="Pfam" id="PF12580">
    <property type="entry name" value="TPPII"/>
    <property type="match status" value="1"/>
</dbReference>
<evidence type="ECO:0000259" key="4">
    <source>
        <dbReference type="Pfam" id="PF12580"/>
    </source>
</evidence>
<feature type="domain" description="Tripeptidyl peptidase II second Ig-like" evidence="4">
    <location>
        <begin position="134"/>
        <end position="208"/>
    </location>
</feature>
<dbReference type="InterPro" id="IPR048383">
    <property type="entry name" value="TPPII_Ig-like-1"/>
</dbReference>
<name>A0A8T0LEY8_PHAAN</name>
<dbReference type="Gene3D" id="2.60.40.3170">
    <property type="match status" value="1"/>
</dbReference>
<dbReference type="AlphaFoldDB" id="A0A8T0LEY8"/>
<dbReference type="Pfam" id="PF21223">
    <property type="entry name" value="TPPII_Ig-like-1"/>
    <property type="match status" value="1"/>
</dbReference>
<feature type="signal peptide" evidence="3">
    <location>
        <begin position="1"/>
        <end position="26"/>
    </location>
</feature>
<gene>
    <name evidence="6" type="ORF">HKW66_Vig0012420</name>
</gene>
<accession>A0A8T0LEY8</accession>
<evidence type="ECO:0000256" key="2">
    <source>
        <dbReference type="SAM" id="Phobius"/>
    </source>
</evidence>
<keyword evidence="2" id="KW-1133">Transmembrane helix</keyword>
<feature type="compositionally biased region" description="Basic and acidic residues" evidence="1">
    <location>
        <begin position="268"/>
        <end position="278"/>
    </location>
</feature>
<keyword evidence="2" id="KW-0812">Transmembrane</keyword>
<dbReference type="Proteomes" id="UP000743370">
    <property type="component" value="Unassembled WGS sequence"/>
</dbReference>
<evidence type="ECO:0000256" key="1">
    <source>
        <dbReference type="SAM" id="MobiDB-lite"/>
    </source>
</evidence>
<reference evidence="6 7" key="1">
    <citation type="submission" date="2020-05" db="EMBL/GenBank/DDBJ databases">
        <title>Vigna angularis (adzuki bean) Var. LongXiaoDou No. 4 denovo assembly.</title>
        <authorList>
            <person name="Xiang H."/>
        </authorList>
    </citation>
    <scope>NUCLEOTIDE SEQUENCE [LARGE SCALE GENOMIC DNA]</scope>
    <source>
        <tissue evidence="6">Leaf</tissue>
    </source>
</reference>
<sequence>MATSPTYKHLLLLFLLLSFTTMTARARSLREIKDDAVKKGQTGLFKPQHESAQESNDDVVVDPSNLSDGLHYFEVYGIDYKAPWRGPLFRIPITITKPKAVTNLPPQISFSKMLFQPGGHLLIKFIFILLFVGVLLRHDNVQILEKMRHLVLFIERNLEEKDVIRLSFFSQPDGPLMGNGSFKSSSLVPGIKEGLYIGPPQKEKLPKNSPPGSVLLGTISYGNLSFAGQGEKTNPEKHPASYTISYIVPPNKIDEDKGKGSSLSSKKNVTERLNEEVV</sequence>
<dbReference type="InterPro" id="IPR046940">
    <property type="entry name" value="TPPII_Ig-like_sf"/>
</dbReference>
<evidence type="ECO:0000313" key="7">
    <source>
        <dbReference type="Proteomes" id="UP000743370"/>
    </source>
</evidence>
<organism evidence="6 7">
    <name type="scientific">Phaseolus angularis</name>
    <name type="common">Azuki bean</name>
    <name type="synonym">Vigna angularis</name>
    <dbReference type="NCBI Taxonomy" id="3914"/>
    <lineage>
        <taxon>Eukaryota</taxon>
        <taxon>Viridiplantae</taxon>
        <taxon>Streptophyta</taxon>
        <taxon>Embryophyta</taxon>
        <taxon>Tracheophyta</taxon>
        <taxon>Spermatophyta</taxon>
        <taxon>Magnoliopsida</taxon>
        <taxon>eudicotyledons</taxon>
        <taxon>Gunneridae</taxon>
        <taxon>Pentapetalae</taxon>
        <taxon>rosids</taxon>
        <taxon>fabids</taxon>
        <taxon>Fabales</taxon>
        <taxon>Fabaceae</taxon>
        <taxon>Papilionoideae</taxon>
        <taxon>50 kb inversion clade</taxon>
        <taxon>NPAAA clade</taxon>
        <taxon>indigoferoid/millettioid clade</taxon>
        <taxon>Phaseoleae</taxon>
        <taxon>Vigna</taxon>
    </lineage>
</organism>
<keyword evidence="2" id="KW-0472">Membrane</keyword>
<feature type="transmembrane region" description="Helical" evidence="2">
    <location>
        <begin position="121"/>
        <end position="138"/>
    </location>
</feature>
<dbReference type="InterPro" id="IPR022229">
    <property type="entry name" value="TPPII_Ig-like-2"/>
</dbReference>
<evidence type="ECO:0000259" key="5">
    <source>
        <dbReference type="Pfam" id="PF21223"/>
    </source>
</evidence>
<comment type="caution">
    <text evidence="6">The sequence shown here is derived from an EMBL/GenBank/DDBJ whole genome shotgun (WGS) entry which is preliminary data.</text>
</comment>
<feature type="region of interest" description="Disordered" evidence="1">
    <location>
        <begin position="250"/>
        <end position="278"/>
    </location>
</feature>
<dbReference type="EMBL" id="JABFOF010000001">
    <property type="protein sequence ID" value="KAG2410577.1"/>
    <property type="molecule type" value="Genomic_DNA"/>
</dbReference>
<protein>
    <submittedName>
        <fullName evidence="6">Tripeptidyl-peptidase 2</fullName>
    </submittedName>
</protein>
<evidence type="ECO:0000313" key="6">
    <source>
        <dbReference type="EMBL" id="KAG2410577.1"/>
    </source>
</evidence>
<evidence type="ECO:0000256" key="3">
    <source>
        <dbReference type="SAM" id="SignalP"/>
    </source>
</evidence>
<feature type="domain" description="Tripeptidyl-peptidase II first Ig-like" evidence="5">
    <location>
        <begin position="58"/>
        <end position="95"/>
    </location>
</feature>
<keyword evidence="3" id="KW-0732">Signal</keyword>